<reference evidence="2 3" key="1">
    <citation type="submission" date="2020-08" db="EMBL/GenBank/DDBJ databases">
        <title>A Genomic Blueprint of the Chicken Gut Microbiome.</title>
        <authorList>
            <person name="Gilroy R."/>
            <person name="Ravi A."/>
            <person name="Getino M."/>
            <person name="Pursley I."/>
            <person name="Horton D.L."/>
            <person name="Alikhan N.-F."/>
            <person name="Baker D."/>
            <person name="Gharbi K."/>
            <person name="Hall N."/>
            <person name="Watson M."/>
            <person name="Adriaenssens E.M."/>
            <person name="Foster-Nyarko E."/>
            <person name="Jarju S."/>
            <person name="Secka A."/>
            <person name="Antonio M."/>
            <person name="Oren A."/>
            <person name="Chaudhuri R."/>
            <person name="La Ragione R.M."/>
            <person name="Hildebrand F."/>
            <person name="Pallen M.J."/>
        </authorList>
    </citation>
    <scope>NUCLEOTIDE SEQUENCE [LARGE SCALE GENOMIC DNA]</scope>
    <source>
        <strain evidence="2 3">Sa3CVN1</strain>
    </source>
</reference>
<keyword evidence="1" id="KW-0812">Transmembrane</keyword>
<comment type="caution">
    <text evidence="2">The sequence shown here is derived from an EMBL/GenBank/DDBJ whole genome shotgun (WGS) entry which is preliminary data.</text>
</comment>
<evidence type="ECO:0000313" key="3">
    <source>
        <dbReference type="Proteomes" id="UP000627781"/>
    </source>
</evidence>
<dbReference type="Proteomes" id="UP000627781">
    <property type="component" value="Unassembled WGS sequence"/>
</dbReference>
<dbReference type="EMBL" id="JACSRA010000011">
    <property type="protein sequence ID" value="MBD7911434.1"/>
    <property type="molecule type" value="Genomic_DNA"/>
</dbReference>
<accession>A0ABR8PTE8</accession>
<dbReference type="RefSeq" id="WP_191768284.1">
    <property type="nucleotide sequence ID" value="NZ_JACSRA010000011.1"/>
</dbReference>
<gene>
    <name evidence="2" type="ORF">H9661_08705</name>
</gene>
<keyword evidence="3" id="KW-1185">Reference proteome</keyword>
<organism evidence="2 3">
    <name type="scientific">Clostridium cibarium</name>
    <dbReference type="NCBI Taxonomy" id="2762247"/>
    <lineage>
        <taxon>Bacteria</taxon>
        <taxon>Bacillati</taxon>
        <taxon>Bacillota</taxon>
        <taxon>Clostridia</taxon>
        <taxon>Eubacteriales</taxon>
        <taxon>Clostridiaceae</taxon>
        <taxon>Clostridium</taxon>
    </lineage>
</organism>
<feature type="transmembrane region" description="Helical" evidence="1">
    <location>
        <begin position="21"/>
        <end position="40"/>
    </location>
</feature>
<keyword evidence="1" id="KW-1133">Transmembrane helix</keyword>
<sequence>MSSILITIFIVAVQNYLSTRRYWALGGIIPILYFMFAIWFKVYKAPTFRTSLLIILGVTLLWIWENGRKQYKKKINKEIDKMKSKDI</sequence>
<proteinExistence type="predicted"/>
<evidence type="ECO:0000256" key="1">
    <source>
        <dbReference type="SAM" id="Phobius"/>
    </source>
</evidence>
<keyword evidence="1" id="KW-0472">Membrane</keyword>
<protein>
    <submittedName>
        <fullName evidence="2">Uncharacterized protein</fullName>
    </submittedName>
</protein>
<evidence type="ECO:0000313" key="2">
    <source>
        <dbReference type="EMBL" id="MBD7911434.1"/>
    </source>
</evidence>
<name>A0ABR8PTE8_9CLOT</name>
<feature type="transmembrane region" description="Helical" evidence="1">
    <location>
        <begin position="46"/>
        <end position="64"/>
    </location>
</feature>